<keyword evidence="1" id="KW-0472">Membrane</keyword>
<comment type="caution">
    <text evidence="3">The sequence shown here is derived from an EMBL/GenBank/DDBJ whole genome shotgun (WGS) entry which is preliminary data.</text>
</comment>
<dbReference type="EMBL" id="PVMZ01000017">
    <property type="protein sequence ID" value="PRX17002.1"/>
    <property type="molecule type" value="Genomic_DNA"/>
</dbReference>
<dbReference type="RefSeq" id="WP_146169393.1">
    <property type="nucleotide sequence ID" value="NZ_BOMO01000174.1"/>
</dbReference>
<keyword evidence="1" id="KW-0812">Transmembrane</keyword>
<sequence>MRVRPVHLVVSGVSVLAGVGLAMVALLLAGWQHVPVKRFEVRVFLTAEATTEQTGDAEAVLARVAAVTRRTGEQGYADLEKSYAESGDTLPESVTPDSMPDALVITIEGREIDCAPYAALDDNPGVDVVRVAEFAGGVALSATEC</sequence>
<dbReference type="OrthoDB" id="3296110at2"/>
<reference evidence="3 4" key="1">
    <citation type="submission" date="2018-03" db="EMBL/GenBank/DDBJ databases">
        <title>Genomic Encyclopedia of Archaeal and Bacterial Type Strains, Phase II (KMG-II): from individual species to whole genera.</title>
        <authorList>
            <person name="Goeker M."/>
        </authorList>
    </citation>
    <scope>NUCLEOTIDE SEQUENCE [LARGE SCALE GENOMIC DNA]</scope>
    <source>
        <strain evidence="3 4">DSM 43146</strain>
    </source>
</reference>
<dbReference type="Gene3D" id="3.30.70.3040">
    <property type="match status" value="1"/>
</dbReference>
<evidence type="ECO:0000259" key="2">
    <source>
        <dbReference type="Pfam" id="PF18075"/>
    </source>
</evidence>
<name>A0A2T0K2F9_9ACTN</name>
<accession>A0A2T0K2F9</accession>
<evidence type="ECO:0000313" key="4">
    <source>
        <dbReference type="Proteomes" id="UP000239415"/>
    </source>
</evidence>
<feature type="domain" description="FtsX extracellular" evidence="2">
    <location>
        <begin position="40"/>
        <end position="129"/>
    </location>
</feature>
<keyword evidence="4" id="KW-1185">Reference proteome</keyword>
<proteinExistence type="predicted"/>
<feature type="transmembrane region" description="Helical" evidence="1">
    <location>
        <begin position="6"/>
        <end position="29"/>
    </location>
</feature>
<protein>
    <recommendedName>
        <fullName evidence="2">FtsX extracellular domain-containing protein</fullName>
    </recommendedName>
</protein>
<evidence type="ECO:0000313" key="3">
    <source>
        <dbReference type="EMBL" id="PRX17002.1"/>
    </source>
</evidence>
<evidence type="ECO:0000256" key="1">
    <source>
        <dbReference type="SAM" id="Phobius"/>
    </source>
</evidence>
<keyword evidence="1" id="KW-1133">Transmembrane helix</keyword>
<dbReference type="InterPro" id="IPR040690">
    <property type="entry name" value="FtsX_ECD"/>
</dbReference>
<dbReference type="AlphaFoldDB" id="A0A2T0K2F9"/>
<dbReference type="Pfam" id="PF18075">
    <property type="entry name" value="FtsX_ECD"/>
    <property type="match status" value="1"/>
</dbReference>
<organism evidence="3 4">
    <name type="scientific">Actinoplanes italicus</name>
    <dbReference type="NCBI Taxonomy" id="113567"/>
    <lineage>
        <taxon>Bacteria</taxon>
        <taxon>Bacillati</taxon>
        <taxon>Actinomycetota</taxon>
        <taxon>Actinomycetes</taxon>
        <taxon>Micromonosporales</taxon>
        <taxon>Micromonosporaceae</taxon>
        <taxon>Actinoplanes</taxon>
    </lineage>
</organism>
<dbReference type="Proteomes" id="UP000239415">
    <property type="component" value="Unassembled WGS sequence"/>
</dbReference>
<gene>
    <name evidence="3" type="ORF">CLV67_11759</name>
</gene>